<dbReference type="CDD" id="cd17744">
    <property type="entry name" value="BRCT_MDC1_rpt1"/>
    <property type="match status" value="1"/>
</dbReference>
<evidence type="ECO:0000256" key="5">
    <source>
        <dbReference type="ARBA" id="ARBA00022499"/>
    </source>
</evidence>
<dbReference type="Pfam" id="PF16770">
    <property type="entry name" value="RTT107_BRCT_5"/>
    <property type="match status" value="1"/>
</dbReference>
<keyword evidence="6" id="KW-0677">Repeat</keyword>
<proteinExistence type="predicted"/>
<dbReference type="GO" id="GO:0005634">
    <property type="term" value="C:nucleus"/>
    <property type="evidence" value="ECO:0007669"/>
    <property type="project" value="UniProtKB-SubCell"/>
</dbReference>
<dbReference type="InterPro" id="IPR036420">
    <property type="entry name" value="BRCT_dom_sf"/>
</dbReference>
<dbReference type="SUPFAM" id="SSF49879">
    <property type="entry name" value="SMAD/FHA domain"/>
    <property type="match status" value="1"/>
</dbReference>
<organism evidence="17 18">
    <name type="scientific">Syphacia muris</name>
    <dbReference type="NCBI Taxonomy" id="451379"/>
    <lineage>
        <taxon>Eukaryota</taxon>
        <taxon>Metazoa</taxon>
        <taxon>Ecdysozoa</taxon>
        <taxon>Nematoda</taxon>
        <taxon>Chromadorea</taxon>
        <taxon>Rhabditida</taxon>
        <taxon>Spirurina</taxon>
        <taxon>Oxyuridomorpha</taxon>
        <taxon>Oxyuroidea</taxon>
        <taxon>Oxyuridae</taxon>
        <taxon>Syphacia</taxon>
    </lineage>
</organism>
<reference evidence="18" key="1">
    <citation type="submission" date="2017-02" db="UniProtKB">
        <authorList>
            <consortium name="WormBaseParasite"/>
        </authorList>
    </citation>
    <scope>IDENTIFICATION</scope>
</reference>
<evidence type="ECO:0000256" key="8">
    <source>
        <dbReference type="ARBA" id="ARBA00022843"/>
    </source>
</evidence>
<dbReference type="PANTHER" id="PTHR23196:SF1">
    <property type="entry name" value="PAX-INTERACTING PROTEIN 1"/>
    <property type="match status" value="1"/>
</dbReference>
<keyword evidence="11" id="KW-0131">Cell cycle</keyword>
<dbReference type="AlphaFoldDB" id="A0A0N5AQG1"/>
<keyword evidence="17" id="KW-1185">Reference proteome</keyword>
<evidence type="ECO:0000256" key="9">
    <source>
        <dbReference type="ARBA" id="ARBA00022990"/>
    </source>
</evidence>
<evidence type="ECO:0000256" key="4">
    <source>
        <dbReference type="ARBA" id="ARBA00022454"/>
    </source>
</evidence>
<name>A0A0N5AQG1_9BILA</name>
<dbReference type="PROSITE" id="PS50006">
    <property type="entry name" value="FHA_DOMAIN"/>
    <property type="match status" value="1"/>
</dbReference>
<evidence type="ECO:0000256" key="3">
    <source>
        <dbReference type="ARBA" id="ARBA00015014"/>
    </source>
</evidence>
<dbReference type="InterPro" id="IPR008984">
    <property type="entry name" value="SMAD_FHA_dom_sf"/>
</dbReference>
<accession>A0A0N5AQG1</accession>
<dbReference type="PANTHER" id="PTHR23196">
    <property type="entry name" value="PAX TRANSCRIPTION ACTIVATION DOMAIN INTERACTING PROTEIN"/>
    <property type="match status" value="1"/>
</dbReference>
<dbReference type="GO" id="GO:0005694">
    <property type="term" value="C:chromosome"/>
    <property type="evidence" value="ECO:0007669"/>
    <property type="project" value="UniProtKB-SubCell"/>
</dbReference>
<evidence type="ECO:0000256" key="1">
    <source>
        <dbReference type="ARBA" id="ARBA00004123"/>
    </source>
</evidence>
<dbReference type="PROSITE" id="PS50172">
    <property type="entry name" value="BRCT"/>
    <property type="match status" value="1"/>
</dbReference>
<dbReference type="InterPro" id="IPR001357">
    <property type="entry name" value="BRCT_dom"/>
</dbReference>
<dbReference type="STRING" id="451379.A0A0N5AQG1"/>
<evidence type="ECO:0000256" key="14">
    <source>
        <dbReference type="SAM" id="MobiDB-lite"/>
    </source>
</evidence>
<evidence type="ECO:0000313" key="18">
    <source>
        <dbReference type="WBParaSite" id="SMUV_0000692301-mRNA-1"/>
    </source>
</evidence>
<dbReference type="Proteomes" id="UP000046393">
    <property type="component" value="Unplaced"/>
</dbReference>
<sequence length="535" mass="59700">MQTQEIIEHLFDDDENKPLNSELPVAFLEYDLDGNHYKIGLFSGETTVGRLQQSGTGHHILITDPTISGLHARITVSGERILISDLGSTNGTMINQVFLTERFIQYEAKVKDYIRFGSLKCFLSSEASCGKKKRNFYKSCEGNKNGENTPSSVRNKKDTSVDVAQNASPSTTERLKCVKAKEDFVSLLIASREKEHPNIFSALEPSSSSIYEFKGLGAEPDKSINEESVTERLTSVENLSNTSSVQSSRSCSKIIKSIEGNKEDEEISIVKRNAHTSEHKSGSNVYCENKKSSKRQHSSNFLSGIYGNSLLTFLYLQDSFNGSSKKRQKRSSLSDLKSIRVFFLSGFSEERMVAIVKKVIKIGASITKDIRDATHVVGVKVRRTTNFVCAVARRLPIVDEEWINDCLSTKTDNWDKHLLVDPFGEKRAGVVVKNIYREPPVTFLSGFKIYVTQNAVPSKDQVKLILDCAGAELTDSLSGTSEKALVLTSRKDYNTSEVELAKRLEIPIVECKSLLASICMNNAKGLEYIFDKRKF</sequence>
<dbReference type="InterPro" id="IPR000253">
    <property type="entry name" value="FHA_dom"/>
</dbReference>
<evidence type="ECO:0000256" key="11">
    <source>
        <dbReference type="ARBA" id="ARBA00023306"/>
    </source>
</evidence>
<dbReference type="Gene3D" id="3.40.50.10190">
    <property type="entry name" value="BRCT domain"/>
    <property type="match status" value="2"/>
</dbReference>
<dbReference type="GO" id="GO:0006974">
    <property type="term" value="P:DNA damage response"/>
    <property type="evidence" value="ECO:0007669"/>
    <property type="project" value="UniProtKB-KW"/>
</dbReference>
<dbReference type="Pfam" id="PF00498">
    <property type="entry name" value="FHA"/>
    <property type="match status" value="1"/>
</dbReference>
<evidence type="ECO:0000256" key="2">
    <source>
        <dbReference type="ARBA" id="ARBA00004286"/>
    </source>
</evidence>
<protein>
    <recommendedName>
        <fullName evidence="3">Mediator of DNA damage checkpoint protein 1</fullName>
    </recommendedName>
    <alternativeName>
        <fullName evidence="13">PAX transactivation activation domain-interacting protein</fullName>
    </alternativeName>
    <alternativeName>
        <fullName evidence="12">PAX-interacting protein 1</fullName>
    </alternativeName>
</protein>
<feature type="region of interest" description="Disordered" evidence="14">
    <location>
        <begin position="141"/>
        <end position="168"/>
    </location>
</feature>
<dbReference type="SMART" id="SM00292">
    <property type="entry name" value="BRCT"/>
    <property type="match status" value="2"/>
</dbReference>
<evidence type="ECO:0000256" key="13">
    <source>
        <dbReference type="ARBA" id="ARBA00030146"/>
    </source>
</evidence>
<evidence type="ECO:0000259" key="16">
    <source>
        <dbReference type="PROSITE" id="PS50172"/>
    </source>
</evidence>
<evidence type="ECO:0000313" key="17">
    <source>
        <dbReference type="Proteomes" id="UP000046393"/>
    </source>
</evidence>
<evidence type="ECO:0000256" key="10">
    <source>
        <dbReference type="ARBA" id="ARBA00023242"/>
    </source>
</evidence>
<feature type="domain" description="FHA" evidence="15">
    <location>
        <begin position="46"/>
        <end position="99"/>
    </location>
</feature>
<keyword evidence="9" id="KW-0007">Acetylation</keyword>
<keyword evidence="10" id="KW-0539">Nucleus</keyword>
<dbReference type="InterPro" id="IPR051579">
    <property type="entry name" value="DDR_Transcriptional_Reg"/>
</dbReference>
<keyword evidence="8" id="KW-0832">Ubl conjugation</keyword>
<feature type="domain" description="BRCT" evidence="16">
    <location>
        <begin position="331"/>
        <end position="410"/>
    </location>
</feature>
<dbReference type="SUPFAM" id="SSF52113">
    <property type="entry name" value="BRCT domain"/>
    <property type="match status" value="2"/>
</dbReference>
<keyword evidence="5" id="KW-1017">Isopeptide bond</keyword>
<comment type="subcellular location">
    <subcellularLocation>
        <location evidence="2">Chromosome</location>
    </subcellularLocation>
    <subcellularLocation>
        <location evidence="1">Nucleus</location>
    </subcellularLocation>
</comment>
<dbReference type="WBParaSite" id="SMUV_0000692301-mRNA-1">
    <property type="protein sequence ID" value="SMUV_0000692301-mRNA-1"/>
    <property type="gene ID" value="SMUV_0000692301"/>
</dbReference>
<evidence type="ECO:0000256" key="12">
    <source>
        <dbReference type="ARBA" id="ARBA00023858"/>
    </source>
</evidence>
<dbReference type="SMART" id="SM00240">
    <property type="entry name" value="FHA"/>
    <property type="match status" value="1"/>
</dbReference>
<keyword evidence="4" id="KW-0158">Chromosome</keyword>
<evidence type="ECO:0000256" key="7">
    <source>
        <dbReference type="ARBA" id="ARBA00022763"/>
    </source>
</evidence>
<evidence type="ECO:0000259" key="15">
    <source>
        <dbReference type="PROSITE" id="PS50006"/>
    </source>
</evidence>
<evidence type="ECO:0000256" key="6">
    <source>
        <dbReference type="ARBA" id="ARBA00022737"/>
    </source>
</evidence>
<dbReference type="Gene3D" id="2.60.200.20">
    <property type="match status" value="1"/>
</dbReference>
<keyword evidence="7" id="KW-0227">DNA damage</keyword>